<dbReference type="RefSeq" id="WP_197001200.1">
    <property type="nucleotide sequence ID" value="NZ_BONS01000032.1"/>
</dbReference>
<keyword evidence="2" id="KW-1185">Reference proteome</keyword>
<sequence>MSSRTRAAIRRVEEEHLWPGAVADGIERFQRYLRQPGRDLRRPWADCPCCDPLEAREELGQALRLLPRGARIDLEGIVDRLDANFLRRTTWNPQARFHSAWAAGAWWRQRFLDV</sequence>
<accession>A0A8J7G6M8</accession>
<organism evidence="1 2">
    <name type="scientific">Longispora fulva</name>
    <dbReference type="NCBI Taxonomy" id="619741"/>
    <lineage>
        <taxon>Bacteria</taxon>
        <taxon>Bacillati</taxon>
        <taxon>Actinomycetota</taxon>
        <taxon>Actinomycetes</taxon>
        <taxon>Micromonosporales</taxon>
        <taxon>Micromonosporaceae</taxon>
        <taxon>Longispora</taxon>
    </lineage>
</organism>
<dbReference type="AlphaFoldDB" id="A0A8J7G6M8"/>
<proteinExistence type="predicted"/>
<gene>
    <name evidence="1" type="ORF">IW245_000089</name>
</gene>
<reference evidence="1" key="1">
    <citation type="submission" date="2020-11" db="EMBL/GenBank/DDBJ databases">
        <title>Sequencing the genomes of 1000 actinobacteria strains.</title>
        <authorList>
            <person name="Klenk H.-P."/>
        </authorList>
    </citation>
    <scope>NUCLEOTIDE SEQUENCE</scope>
    <source>
        <strain evidence="1">DSM 45356</strain>
    </source>
</reference>
<name>A0A8J7G6M8_9ACTN</name>
<dbReference type="Proteomes" id="UP000622552">
    <property type="component" value="Unassembled WGS sequence"/>
</dbReference>
<evidence type="ECO:0000313" key="1">
    <source>
        <dbReference type="EMBL" id="MBG6133895.1"/>
    </source>
</evidence>
<protein>
    <submittedName>
        <fullName evidence="1">Uncharacterized protein</fullName>
    </submittedName>
</protein>
<comment type="caution">
    <text evidence="1">The sequence shown here is derived from an EMBL/GenBank/DDBJ whole genome shotgun (WGS) entry which is preliminary data.</text>
</comment>
<evidence type="ECO:0000313" key="2">
    <source>
        <dbReference type="Proteomes" id="UP000622552"/>
    </source>
</evidence>
<dbReference type="EMBL" id="JADOUF010000001">
    <property type="protein sequence ID" value="MBG6133895.1"/>
    <property type="molecule type" value="Genomic_DNA"/>
</dbReference>